<name>A0A6N7J2T4_9FIRM</name>
<evidence type="ECO:0000256" key="5">
    <source>
        <dbReference type="ARBA" id="ARBA00022839"/>
    </source>
</evidence>
<dbReference type="GO" id="GO:0009318">
    <property type="term" value="C:exodeoxyribonuclease VII complex"/>
    <property type="evidence" value="ECO:0007669"/>
    <property type="project" value="UniProtKB-UniRule"/>
</dbReference>
<sequence>MAENKERQLSIEESLQELDGIAAQMEDPKVSLEESFGLYEKGMKLIKSATKRIEDVQRKVEKLEADGSVSDFEEGSDTDGFFI</sequence>
<organism evidence="7 8">
    <name type="scientific">Candidatus Weimeria bifida</name>
    <dbReference type="NCBI Taxonomy" id="2599074"/>
    <lineage>
        <taxon>Bacteria</taxon>
        <taxon>Bacillati</taxon>
        <taxon>Bacillota</taxon>
        <taxon>Clostridia</taxon>
        <taxon>Lachnospirales</taxon>
        <taxon>Lachnospiraceae</taxon>
        <taxon>Candidatus Weimeria</taxon>
    </lineage>
</organism>
<dbReference type="HAMAP" id="MF_00337">
    <property type="entry name" value="Exonuc_7_S"/>
    <property type="match status" value="1"/>
</dbReference>
<proteinExistence type="inferred from homology"/>
<comment type="caution">
    <text evidence="7">The sequence shown here is derived from an EMBL/GenBank/DDBJ whole genome shotgun (WGS) entry which is preliminary data.</text>
</comment>
<dbReference type="InterPro" id="IPR003761">
    <property type="entry name" value="Exonuc_VII_S"/>
</dbReference>
<evidence type="ECO:0000256" key="1">
    <source>
        <dbReference type="ARBA" id="ARBA00009998"/>
    </source>
</evidence>
<dbReference type="NCBIfam" id="TIGR01280">
    <property type="entry name" value="xseB"/>
    <property type="match status" value="1"/>
</dbReference>
<comment type="similarity">
    <text evidence="1 6">Belongs to the XseB family.</text>
</comment>
<comment type="subunit">
    <text evidence="6">Heterooligomer composed of large and small subunits.</text>
</comment>
<protein>
    <recommendedName>
        <fullName evidence="6">Exodeoxyribonuclease 7 small subunit</fullName>
        <ecNumber evidence="6">3.1.11.6</ecNumber>
    </recommendedName>
    <alternativeName>
        <fullName evidence="6">Exodeoxyribonuclease VII small subunit</fullName>
        <shortName evidence="6">Exonuclease VII small subunit</shortName>
    </alternativeName>
</protein>
<dbReference type="InterPro" id="IPR037004">
    <property type="entry name" value="Exonuc_VII_ssu_sf"/>
</dbReference>
<evidence type="ECO:0000256" key="6">
    <source>
        <dbReference type="HAMAP-Rule" id="MF_00337"/>
    </source>
</evidence>
<dbReference type="GO" id="GO:0006308">
    <property type="term" value="P:DNA catabolic process"/>
    <property type="evidence" value="ECO:0007669"/>
    <property type="project" value="UniProtKB-UniRule"/>
</dbReference>
<dbReference type="SUPFAM" id="SSF116842">
    <property type="entry name" value="XseB-like"/>
    <property type="match status" value="1"/>
</dbReference>
<reference evidence="7" key="1">
    <citation type="journal article" date="2020" name="Appl. Environ. Microbiol.">
        <title>Medium-Chain Fatty Acid Synthesis by 'Candidatus Weimeria bifida' gen. nov., sp. nov., and 'Candidatus Pseudoramibacter fermentans' sp. nov.</title>
        <authorList>
            <person name="Scarborough M.J."/>
            <person name="Myers K.S."/>
            <person name="Donohue T.J."/>
            <person name="Noguera D.R."/>
        </authorList>
    </citation>
    <scope>NUCLEOTIDE SEQUENCE</scope>
    <source>
        <strain evidence="7">LCO1.1</strain>
    </source>
</reference>
<dbReference type="PANTHER" id="PTHR34137:SF1">
    <property type="entry name" value="EXODEOXYRIBONUCLEASE 7 SMALL SUBUNIT"/>
    <property type="match status" value="1"/>
</dbReference>
<dbReference type="GO" id="GO:0008855">
    <property type="term" value="F:exodeoxyribonuclease VII activity"/>
    <property type="evidence" value="ECO:0007669"/>
    <property type="project" value="UniProtKB-UniRule"/>
</dbReference>
<evidence type="ECO:0000256" key="4">
    <source>
        <dbReference type="ARBA" id="ARBA00022801"/>
    </source>
</evidence>
<comment type="catalytic activity">
    <reaction evidence="6">
        <text>Exonucleolytic cleavage in either 5'- to 3'- or 3'- to 5'-direction to yield nucleoside 5'-phosphates.</text>
        <dbReference type="EC" id="3.1.11.6"/>
    </reaction>
</comment>
<keyword evidence="4 6" id="KW-0378">Hydrolase</keyword>
<keyword evidence="5 6" id="KW-0269">Exonuclease</keyword>
<comment type="function">
    <text evidence="6">Bidirectionally degrades single-stranded DNA into large acid-insoluble oligonucleotides, which are then degraded further into small acid-soluble oligonucleotides.</text>
</comment>
<evidence type="ECO:0000313" key="8">
    <source>
        <dbReference type="Proteomes" id="UP000460257"/>
    </source>
</evidence>
<dbReference type="GO" id="GO:0005829">
    <property type="term" value="C:cytosol"/>
    <property type="evidence" value="ECO:0007669"/>
    <property type="project" value="TreeGrafter"/>
</dbReference>
<evidence type="ECO:0000313" key="7">
    <source>
        <dbReference type="EMBL" id="MQN02383.1"/>
    </source>
</evidence>
<dbReference type="EMBL" id="VOGC01000010">
    <property type="protein sequence ID" value="MQN02383.1"/>
    <property type="molecule type" value="Genomic_DNA"/>
</dbReference>
<dbReference type="AlphaFoldDB" id="A0A6N7J2T4"/>
<keyword evidence="8" id="KW-1185">Reference proteome</keyword>
<keyword evidence="3 6" id="KW-0540">Nuclease</keyword>
<evidence type="ECO:0000256" key="3">
    <source>
        <dbReference type="ARBA" id="ARBA00022722"/>
    </source>
</evidence>
<gene>
    <name evidence="6 7" type="primary">xseB</name>
    <name evidence="7" type="ORF">FRC54_10990</name>
</gene>
<keyword evidence="2 6" id="KW-0963">Cytoplasm</keyword>
<comment type="subcellular location">
    <subcellularLocation>
        <location evidence="6">Cytoplasm</location>
    </subcellularLocation>
</comment>
<dbReference type="PANTHER" id="PTHR34137">
    <property type="entry name" value="EXODEOXYRIBONUCLEASE 7 SMALL SUBUNIT"/>
    <property type="match status" value="1"/>
</dbReference>
<accession>A0A6N7J2T4</accession>
<dbReference type="Pfam" id="PF02609">
    <property type="entry name" value="Exonuc_VII_S"/>
    <property type="match status" value="1"/>
</dbReference>
<dbReference type="EC" id="3.1.11.6" evidence="6"/>
<evidence type="ECO:0000256" key="2">
    <source>
        <dbReference type="ARBA" id="ARBA00022490"/>
    </source>
</evidence>
<dbReference type="PIRSF" id="PIRSF006488">
    <property type="entry name" value="Exonuc_VII_S"/>
    <property type="match status" value="1"/>
</dbReference>
<dbReference type="Proteomes" id="UP000460257">
    <property type="component" value="Unassembled WGS sequence"/>
</dbReference>
<dbReference type="Gene3D" id="1.10.287.1040">
    <property type="entry name" value="Exonuclease VII, small subunit"/>
    <property type="match status" value="1"/>
</dbReference>